<keyword evidence="5" id="KW-1185">Reference proteome</keyword>
<feature type="region of interest" description="Disordered" evidence="1">
    <location>
        <begin position="274"/>
        <end position="299"/>
    </location>
</feature>
<evidence type="ECO:0000313" key="4">
    <source>
        <dbReference type="EMBL" id="ODQ85141.1"/>
    </source>
</evidence>
<dbReference type="Gene3D" id="3.40.50.10140">
    <property type="entry name" value="Toll/interleukin-1 receptor homology (TIR) domain"/>
    <property type="match status" value="1"/>
</dbReference>
<protein>
    <recommendedName>
        <fullName evidence="3">TIR domain-containing protein</fullName>
    </recommendedName>
</protein>
<reference evidence="5" key="1">
    <citation type="submission" date="2016-09" db="EMBL/GenBank/DDBJ databases">
        <authorList>
            <person name="Greninger A.L."/>
            <person name="Jerome K.R."/>
            <person name="Mcnair B."/>
            <person name="Wallis C."/>
            <person name="Fang F."/>
        </authorList>
    </citation>
    <scope>NUCLEOTIDE SEQUENCE [LARGE SCALE GENOMIC DNA]</scope>
    <source>
        <strain evidence="5">M7</strain>
    </source>
</reference>
<evidence type="ECO:0000259" key="3">
    <source>
        <dbReference type="PROSITE" id="PS50104"/>
    </source>
</evidence>
<dbReference type="PANTHER" id="PTHR47508">
    <property type="entry name" value="SAM DOMAIN-CONTAINING PROTEIN-RELATED"/>
    <property type="match status" value="1"/>
</dbReference>
<keyword evidence="2" id="KW-1133">Transmembrane helix</keyword>
<name>A0A1E3R5Y2_9MYCO</name>
<evidence type="ECO:0000313" key="5">
    <source>
        <dbReference type="Proteomes" id="UP000094243"/>
    </source>
</evidence>
<dbReference type="PROSITE" id="PS50104">
    <property type="entry name" value="TIR"/>
    <property type="match status" value="1"/>
</dbReference>
<dbReference type="GO" id="GO:0007165">
    <property type="term" value="P:signal transduction"/>
    <property type="evidence" value="ECO:0007669"/>
    <property type="project" value="InterPro"/>
</dbReference>
<accession>A0A1E3R5Y2</accession>
<evidence type="ECO:0000256" key="1">
    <source>
        <dbReference type="SAM" id="MobiDB-lite"/>
    </source>
</evidence>
<dbReference type="AlphaFoldDB" id="A0A1E3R5Y2"/>
<dbReference type="SMART" id="SM00255">
    <property type="entry name" value="TIR"/>
    <property type="match status" value="1"/>
</dbReference>
<evidence type="ECO:0000256" key="2">
    <source>
        <dbReference type="SAM" id="Phobius"/>
    </source>
</evidence>
<proteinExistence type="predicted"/>
<feature type="domain" description="TIR" evidence="3">
    <location>
        <begin position="13"/>
        <end position="142"/>
    </location>
</feature>
<dbReference type="OrthoDB" id="4761628at2"/>
<sequence length="480" mass="50979">MNCAVTTRPERSSIVAVFISYSSRDTETVGHLAAALRRGHHDLWMDDELSGGDAWWRAILGKIRSCDVFLAALSQNMLQSKACQAEMRYALALGKPILPVLVGPVDSMRTNPLAGMQVIDFQQRSIEAWMELDEAVRAKQASAPALPDPLPAEPPMPFGYLMRLGGQISGSQLTPQQQTVIVAELRAALDDDGDDAGARRDICALLGQLRDRQDVTYRTRTEVDALLGQAEPATPPPAEPPQRGRRLGWVIGAVGAAVMLVAVMAFVVVNRGTETDSDARSAAPQPPASVGAGDGGAPAVPAAEATVGGACAPTEGQLAVIQTDPDEPVLKMPQPPGWERNTWMESDGIFRFALYNNSMMSTDGVAPSALVSLDEERSLTPADSIFMLKRGALSAIGATDVTTEKHTVCGLPAETVRYLTGAIAGLAPHPATLLLVSLQTADRTYTASLTIEAVDSQDPTFEADAESMLSGFQMLPPAGR</sequence>
<feature type="transmembrane region" description="Helical" evidence="2">
    <location>
        <begin position="247"/>
        <end position="269"/>
    </location>
</feature>
<dbReference type="Pfam" id="PF13676">
    <property type="entry name" value="TIR_2"/>
    <property type="match status" value="1"/>
</dbReference>
<dbReference type="EMBL" id="MIGZ01000203">
    <property type="protein sequence ID" value="ODQ85141.1"/>
    <property type="molecule type" value="Genomic_DNA"/>
</dbReference>
<gene>
    <name evidence="4" type="ORF">BHQ17_24405</name>
</gene>
<comment type="caution">
    <text evidence="4">The sequence shown here is derived from an EMBL/GenBank/DDBJ whole genome shotgun (WGS) entry which is preliminary data.</text>
</comment>
<dbReference type="PANTHER" id="PTHR47508:SF1">
    <property type="entry name" value="NON-SPECIFIC SERINE_THREONINE PROTEIN KINASE"/>
    <property type="match status" value="1"/>
</dbReference>
<organism evidence="4 5">
    <name type="scientific">Mycolicibacterium holsaticum</name>
    <dbReference type="NCBI Taxonomy" id="152142"/>
    <lineage>
        <taxon>Bacteria</taxon>
        <taxon>Bacillati</taxon>
        <taxon>Actinomycetota</taxon>
        <taxon>Actinomycetes</taxon>
        <taxon>Mycobacteriales</taxon>
        <taxon>Mycobacteriaceae</taxon>
        <taxon>Mycolicibacterium</taxon>
    </lineage>
</organism>
<dbReference type="InterPro" id="IPR035897">
    <property type="entry name" value="Toll_tir_struct_dom_sf"/>
</dbReference>
<keyword evidence="2" id="KW-0812">Transmembrane</keyword>
<dbReference type="InterPro" id="IPR000157">
    <property type="entry name" value="TIR_dom"/>
</dbReference>
<dbReference type="SUPFAM" id="SSF52200">
    <property type="entry name" value="Toll/Interleukin receptor TIR domain"/>
    <property type="match status" value="1"/>
</dbReference>
<keyword evidence="2" id="KW-0472">Membrane</keyword>
<dbReference type="Proteomes" id="UP000094243">
    <property type="component" value="Unassembled WGS sequence"/>
</dbReference>